<dbReference type="Gene3D" id="3.30.559.10">
    <property type="entry name" value="Chloramphenicol acetyltransferase-like domain"/>
    <property type="match status" value="1"/>
</dbReference>
<organism evidence="1">
    <name type="scientific">Ensete ventricosum</name>
    <name type="common">Abyssinian banana</name>
    <name type="synonym">Musa ensete</name>
    <dbReference type="NCBI Taxonomy" id="4639"/>
    <lineage>
        <taxon>Eukaryota</taxon>
        <taxon>Viridiplantae</taxon>
        <taxon>Streptophyta</taxon>
        <taxon>Embryophyta</taxon>
        <taxon>Tracheophyta</taxon>
        <taxon>Spermatophyta</taxon>
        <taxon>Magnoliopsida</taxon>
        <taxon>Liliopsida</taxon>
        <taxon>Zingiberales</taxon>
        <taxon>Musaceae</taxon>
        <taxon>Ensete</taxon>
    </lineage>
</organism>
<proteinExistence type="predicted"/>
<dbReference type="Proteomes" id="UP000290560">
    <property type="component" value="Unassembled WGS sequence"/>
</dbReference>
<sequence length="147" mass="16062">MKVPHDRHQSRRRRGVRVLFIMNARGKRFAGLGLPAGYYENAIAYAVAVFTSGELRERPVGYALELVRKVKSMATEDAGDVPGVGRDALWAGGRGLRVGEVVVRRGGEWRASTSLSGTARGGKVPHYLPRTTMDKFAMGLIEEAPPL</sequence>
<reference evidence="1" key="1">
    <citation type="journal article" date="2018" name="Data Brief">
        <title>Genome sequence data from 17 accessions of Ensete ventricosum, a staple food crop for millions in Ethiopia.</title>
        <authorList>
            <person name="Yemataw Z."/>
            <person name="Muzemil S."/>
            <person name="Ambachew D."/>
            <person name="Tripathi L."/>
            <person name="Tesfaye K."/>
            <person name="Chala A."/>
            <person name="Farbos A."/>
            <person name="O'Neill P."/>
            <person name="Moore K."/>
            <person name="Grant M."/>
            <person name="Studholme D.J."/>
        </authorList>
    </citation>
    <scope>NUCLEOTIDE SEQUENCE [LARGE SCALE GENOMIC DNA]</scope>
    <source>
        <tissue evidence="1">Leaf</tissue>
    </source>
</reference>
<evidence type="ECO:0000313" key="1">
    <source>
        <dbReference type="EMBL" id="RZR73258.1"/>
    </source>
</evidence>
<dbReference type="InterPro" id="IPR023213">
    <property type="entry name" value="CAT-like_dom_sf"/>
</dbReference>
<accession>A0A444C464</accession>
<name>A0A444C464_ENSVE</name>
<gene>
    <name evidence="1" type="ORF">BHM03_00021912</name>
</gene>
<protein>
    <submittedName>
        <fullName evidence="1">Uncharacterized protein</fullName>
    </submittedName>
</protein>
<dbReference type="AlphaFoldDB" id="A0A444C464"/>
<dbReference type="EMBL" id="KV875866">
    <property type="protein sequence ID" value="RZR73258.1"/>
    <property type="molecule type" value="Genomic_DNA"/>
</dbReference>